<dbReference type="Proteomes" id="UP000054321">
    <property type="component" value="Unassembled WGS sequence"/>
</dbReference>
<dbReference type="AlphaFoldDB" id="A0A0C3GLE9"/>
<keyword evidence="2" id="KW-1185">Reference proteome</keyword>
<reference evidence="2" key="2">
    <citation type="submission" date="2015-01" db="EMBL/GenBank/DDBJ databases">
        <title>Evolutionary Origins and Diversification of the Mycorrhizal Mutualists.</title>
        <authorList>
            <consortium name="DOE Joint Genome Institute"/>
            <consortium name="Mycorrhizal Genomics Consortium"/>
            <person name="Kohler A."/>
            <person name="Kuo A."/>
            <person name="Nagy L.G."/>
            <person name="Floudas D."/>
            <person name="Copeland A."/>
            <person name="Barry K.W."/>
            <person name="Cichocki N."/>
            <person name="Veneault-Fourrey C."/>
            <person name="LaButti K."/>
            <person name="Lindquist E.A."/>
            <person name="Lipzen A."/>
            <person name="Lundell T."/>
            <person name="Morin E."/>
            <person name="Murat C."/>
            <person name="Riley R."/>
            <person name="Ohm R."/>
            <person name="Sun H."/>
            <person name="Tunlid A."/>
            <person name="Henrissat B."/>
            <person name="Grigoriev I.V."/>
            <person name="Hibbett D.S."/>
            <person name="Martin F."/>
        </authorList>
    </citation>
    <scope>NUCLEOTIDE SEQUENCE [LARGE SCALE GENOMIC DNA]</scope>
    <source>
        <strain evidence="2">Zn</strain>
    </source>
</reference>
<dbReference type="HOGENOM" id="CLU_2292471_0_0_1"/>
<dbReference type="EMBL" id="KN832883">
    <property type="protein sequence ID" value="KIM96955.1"/>
    <property type="molecule type" value="Genomic_DNA"/>
</dbReference>
<sequence>MIFRKLCSLGYVNAFGSTSVVTQRTTSLDDCINLCASYNVQDETQIKSGSKLKCNTVCWRNGNNAYPGECYGYTTTQNTSDVSVAIANPICDTGTWLNPTF</sequence>
<evidence type="ECO:0000313" key="2">
    <source>
        <dbReference type="Proteomes" id="UP000054321"/>
    </source>
</evidence>
<gene>
    <name evidence="1" type="ORF">OIDMADRAFT_20687</name>
</gene>
<proteinExistence type="predicted"/>
<reference evidence="1 2" key="1">
    <citation type="submission" date="2014-04" db="EMBL/GenBank/DDBJ databases">
        <authorList>
            <consortium name="DOE Joint Genome Institute"/>
            <person name="Kuo A."/>
            <person name="Martino E."/>
            <person name="Perotto S."/>
            <person name="Kohler A."/>
            <person name="Nagy L.G."/>
            <person name="Floudas D."/>
            <person name="Copeland A."/>
            <person name="Barry K.W."/>
            <person name="Cichocki N."/>
            <person name="Veneault-Fourrey C."/>
            <person name="LaButti K."/>
            <person name="Lindquist E.A."/>
            <person name="Lipzen A."/>
            <person name="Lundell T."/>
            <person name="Morin E."/>
            <person name="Murat C."/>
            <person name="Sun H."/>
            <person name="Tunlid A."/>
            <person name="Henrissat B."/>
            <person name="Grigoriev I.V."/>
            <person name="Hibbett D.S."/>
            <person name="Martin F."/>
            <person name="Nordberg H.P."/>
            <person name="Cantor M.N."/>
            <person name="Hua S.X."/>
        </authorList>
    </citation>
    <scope>NUCLEOTIDE SEQUENCE [LARGE SCALE GENOMIC DNA]</scope>
    <source>
        <strain evidence="1 2">Zn</strain>
    </source>
</reference>
<accession>A0A0C3GLE9</accession>
<organism evidence="1 2">
    <name type="scientific">Oidiodendron maius (strain Zn)</name>
    <dbReference type="NCBI Taxonomy" id="913774"/>
    <lineage>
        <taxon>Eukaryota</taxon>
        <taxon>Fungi</taxon>
        <taxon>Dikarya</taxon>
        <taxon>Ascomycota</taxon>
        <taxon>Pezizomycotina</taxon>
        <taxon>Leotiomycetes</taxon>
        <taxon>Leotiomycetes incertae sedis</taxon>
        <taxon>Myxotrichaceae</taxon>
        <taxon>Oidiodendron</taxon>
    </lineage>
</organism>
<name>A0A0C3GLE9_OIDMZ</name>
<protein>
    <recommendedName>
        <fullName evidence="3">WSC domain-containing protein</fullName>
    </recommendedName>
</protein>
<evidence type="ECO:0000313" key="1">
    <source>
        <dbReference type="EMBL" id="KIM96955.1"/>
    </source>
</evidence>
<dbReference type="InParanoid" id="A0A0C3GLE9"/>
<evidence type="ECO:0008006" key="3">
    <source>
        <dbReference type="Google" id="ProtNLM"/>
    </source>
</evidence>
<dbReference type="OrthoDB" id="5424430at2759"/>